<dbReference type="OrthoDB" id="9815002at2"/>
<dbReference type="InterPro" id="IPR036779">
    <property type="entry name" value="LysM_dom_sf"/>
</dbReference>
<dbReference type="CDD" id="cd00118">
    <property type="entry name" value="LysM"/>
    <property type="match status" value="2"/>
</dbReference>
<protein>
    <recommendedName>
        <fullName evidence="3">LysM domain-containing protein</fullName>
    </recommendedName>
</protein>
<evidence type="ECO:0000256" key="1">
    <source>
        <dbReference type="SAM" id="MobiDB-lite"/>
    </source>
</evidence>
<dbReference type="InterPro" id="IPR023346">
    <property type="entry name" value="Lysozyme-like_dom_sf"/>
</dbReference>
<dbReference type="PANTHER" id="PTHR33734:SF22">
    <property type="entry name" value="MEMBRANE-BOUND LYTIC MUREIN TRANSGLYCOSYLASE D"/>
    <property type="match status" value="1"/>
</dbReference>
<feature type="chain" id="PRO_5007884192" description="LysM domain-containing protein" evidence="2">
    <location>
        <begin position="20"/>
        <end position="430"/>
    </location>
</feature>
<dbReference type="SMART" id="SM00257">
    <property type="entry name" value="LysM"/>
    <property type="match status" value="2"/>
</dbReference>
<feature type="domain" description="LysM" evidence="3">
    <location>
        <begin position="331"/>
        <end position="374"/>
    </location>
</feature>
<organism evidence="4 5">
    <name type="scientific">Pseudoalteromonas luteoviolacea NCIMB 1942</name>
    <dbReference type="NCBI Taxonomy" id="1365253"/>
    <lineage>
        <taxon>Bacteria</taxon>
        <taxon>Pseudomonadati</taxon>
        <taxon>Pseudomonadota</taxon>
        <taxon>Gammaproteobacteria</taxon>
        <taxon>Alteromonadales</taxon>
        <taxon>Pseudoalteromonadaceae</taxon>
        <taxon>Pseudoalteromonas</taxon>
    </lineage>
</organism>
<feature type="compositionally biased region" description="Polar residues" evidence="1">
    <location>
        <begin position="36"/>
        <end position="59"/>
    </location>
</feature>
<dbReference type="PATRIC" id="fig|1365253.3.peg.2908"/>
<dbReference type="EMBL" id="AUXT01000169">
    <property type="protein sequence ID" value="KZN46499.1"/>
    <property type="molecule type" value="Genomic_DNA"/>
</dbReference>
<evidence type="ECO:0000256" key="2">
    <source>
        <dbReference type="SAM" id="SignalP"/>
    </source>
</evidence>
<dbReference type="RefSeq" id="WP_063377479.1">
    <property type="nucleotide sequence ID" value="NZ_AUXT01000169.1"/>
</dbReference>
<evidence type="ECO:0000259" key="3">
    <source>
        <dbReference type="PROSITE" id="PS51782"/>
    </source>
</evidence>
<evidence type="ECO:0000313" key="4">
    <source>
        <dbReference type="EMBL" id="KZN46499.1"/>
    </source>
</evidence>
<gene>
    <name evidence="4" type="ORF">N482_11960</name>
</gene>
<dbReference type="Pfam" id="PF01476">
    <property type="entry name" value="LysM"/>
    <property type="match status" value="2"/>
</dbReference>
<proteinExistence type="predicted"/>
<sequence>MLKRLLLISTILMLTACQSTPTSEEVHDVPSEIPEYQQTSSHQDVTAPQGAHTESTSPTAPEDAEDVWQRIRQQISFAPSEHSRVKKRIEWYLKHPNYMHTISERAEPLLYYIVTEIEKRGLPIELALMPLIETDFDMQAYSHKHASGLWQLTPLIAKHYGLKINPWYDGRQDLIDSTNAALDFLTYLHRRFDGNWYHAIAAYNTGEGRVFRAIEKNRKAGKSTNFFALELPRQTRHYVPKLLAATQLLKQQLMNFPVIANTPAISVVSLPSATILDSSPEWSMLAQLNTGYARFPALLGGPNRLILPVHKADKWQLYAQNLPTMPNEQWQSYTIRRGDSLSVIAQNYGLNVSQLKSFNQLRSDKIRIGDKLILPILADQQYTYTVRSGDSLWRIAKQFNVSVNKLKQWNQLPHSTLQIGKQLTIFLAAP</sequence>
<dbReference type="InterPro" id="IPR018392">
    <property type="entry name" value="LysM"/>
</dbReference>
<dbReference type="SUPFAM" id="SSF53955">
    <property type="entry name" value="Lysozyme-like"/>
    <property type="match status" value="1"/>
</dbReference>
<dbReference type="GO" id="GO:0008932">
    <property type="term" value="F:lytic endotransglycosylase activity"/>
    <property type="evidence" value="ECO:0007669"/>
    <property type="project" value="TreeGrafter"/>
</dbReference>
<dbReference type="PANTHER" id="PTHR33734">
    <property type="entry name" value="LYSM DOMAIN-CONTAINING GPI-ANCHORED PROTEIN 2"/>
    <property type="match status" value="1"/>
</dbReference>
<dbReference type="PROSITE" id="PS51257">
    <property type="entry name" value="PROKAR_LIPOPROTEIN"/>
    <property type="match status" value="1"/>
</dbReference>
<comment type="caution">
    <text evidence="4">The sequence shown here is derived from an EMBL/GenBank/DDBJ whole genome shotgun (WGS) entry which is preliminary data.</text>
</comment>
<dbReference type="Gene3D" id="1.10.530.10">
    <property type="match status" value="1"/>
</dbReference>
<dbReference type="PROSITE" id="PS51782">
    <property type="entry name" value="LYSM"/>
    <property type="match status" value="2"/>
</dbReference>
<dbReference type="Gene3D" id="3.10.350.10">
    <property type="entry name" value="LysM domain"/>
    <property type="match status" value="2"/>
</dbReference>
<accession>A0A167BG47</accession>
<dbReference type="InterPro" id="IPR008258">
    <property type="entry name" value="Transglycosylase_SLT_dom_1"/>
</dbReference>
<feature type="region of interest" description="Disordered" evidence="1">
    <location>
        <begin position="35"/>
        <end position="64"/>
    </location>
</feature>
<name>A0A167BG47_9GAMM</name>
<dbReference type="Pfam" id="PF01464">
    <property type="entry name" value="SLT"/>
    <property type="match status" value="1"/>
</dbReference>
<feature type="signal peptide" evidence="2">
    <location>
        <begin position="1"/>
        <end position="19"/>
    </location>
</feature>
<dbReference type="Proteomes" id="UP000076587">
    <property type="component" value="Unassembled WGS sequence"/>
</dbReference>
<dbReference type="CDD" id="cd16894">
    <property type="entry name" value="MltD-like"/>
    <property type="match status" value="1"/>
</dbReference>
<dbReference type="SUPFAM" id="SSF54106">
    <property type="entry name" value="LysM domain"/>
    <property type="match status" value="2"/>
</dbReference>
<reference evidence="4 5" key="1">
    <citation type="submission" date="2013-07" db="EMBL/GenBank/DDBJ databases">
        <title>Comparative Genomic and Metabolomic Analysis of Twelve Strains of Pseudoalteromonas luteoviolacea.</title>
        <authorList>
            <person name="Vynne N.G."/>
            <person name="Mansson M."/>
            <person name="Gram L."/>
        </authorList>
    </citation>
    <scope>NUCLEOTIDE SEQUENCE [LARGE SCALE GENOMIC DNA]</scope>
    <source>
        <strain evidence="4 5">NCIMB 1942</strain>
    </source>
</reference>
<dbReference type="AlphaFoldDB" id="A0A167BG47"/>
<feature type="domain" description="LysM" evidence="3">
    <location>
        <begin position="382"/>
        <end position="425"/>
    </location>
</feature>
<keyword evidence="2" id="KW-0732">Signal</keyword>
<evidence type="ECO:0000313" key="5">
    <source>
        <dbReference type="Proteomes" id="UP000076587"/>
    </source>
</evidence>